<protein>
    <submittedName>
        <fullName evidence="1">Uncharacterized protein</fullName>
    </submittedName>
</protein>
<comment type="caution">
    <text evidence="1">The sequence shown here is derived from an EMBL/GenBank/DDBJ whole genome shotgun (WGS) entry which is preliminary data.</text>
</comment>
<evidence type="ECO:0000313" key="1">
    <source>
        <dbReference type="EMBL" id="MCQ4333624.1"/>
    </source>
</evidence>
<dbReference type="RefSeq" id="WP_256029650.1">
    <property type="nucleotide sequence ID" value="NZ_JAHLKM010000010.1"/>
</dbReference>
<keyword evidence="2" id="KW-1185">Reference proteome</keyword>
<proteinExistence type="predicted"/>
<dbReference type="AlphaFoldDB" id="A0A9R1CTY3"/>
<evidence type="ECO:0000313" key="2">
    <source>
        <dbReference type="Proteomes" id="UP001139494"/>
    </source>
</evidence>
<dbReference type="EMBL" id="JAHLKM010000010">
    <property type="protein sequence ID" value="MCQ4333624.1"/>
    <property type="molecule type" value="Genomic_DNA"/>
</dbReference>
<organism evidence="1 2">
    <name type="scientific">Natronomonas aquatica</name>
    <dbReference type="NCBI Taxonomy" id="2841590"/>
    <lineage>
        <taxon>Archaea</taxon>
        <taxon>Methanobacteriati</taxon>
        <taxon>Methanobacteriota</taxon>
        <taxon>Stenosarchaea group</taxon>
        <taxon>Halobacteria</taxon>
        <taxon>Halobacteriales</taxon>
        <taxon>Natronomonadaceae</taxon>
        <taxon>Natronomonas</taxon>
    </lineage>
</organism>
<sequence>MFNISESDIIEQDETWGGFENEGQPQVRIVRNQADPTMIVDGVDGISVTCESTNRFYVEYWGYLAGGLWVTRDGVGELKQNLLDDQDDIPGWSLSTDLDELPDWFPAPENPPSPVTCTECGSEVSGTKIVTPYSGELQDRYCPECWVSVRDDF</sequence>
<accession>A0A9R1CTY3</accession>
<dbReference type="Proteomes" id="UP001139494">
    <property type="component" value="Unassembled WGS sequence"/>
</dbReference>
<name>A0A9R1CTY3_9EURY</name>
<gene>
    <name evidence="1" type="ORF">KM295_09075</name>
</gene>
<reference evidence="1" key="1">
    <citation type="journal article" date="2023" name="Front. Microbiol.">
        <title>Genomic-based phylogenetic and metabolic analyses of the genus Natronomonas, and description of Natronomonas aquatica sp. nov.</title>
        <authorList>
            <person name="Garcia-Roldan A."/>
            <person name="Duran-Viseras A."/>
            <person name="de la Haba R.R."/>
            <person name="Corral P."/>
            <person name="Sanchez-Porro C."/>
            <person name="Ventosa A."/>
        </authorList>
    </citation>
    <scope>NUCLEOTIDE SEQUENCE</scope>
    <source>
        <strain evidence="1">F2-12</strain>
    </source>
</reference>